<dbReference type="EMBL" id="CAVMJV010000030">
    <property type="protein sequence ID" value="CAK5076696.1"/>
    <property type="molecule type" value="Genomic_DNA"/>
</dbReference>
<gene>
    <name evidence="1" type="ORF">MENTE1834_LOCUS23568</name>
</gene>
<protein>
    <submittedName>
        <fullName evidence="1">Uncharacterized protein</fullName>
    </submittedName>
</protein>
<dbReference type="Proteomes" id="UP001497535">
    <property type="component" value="Unassembled WGS sequence"/>
</dbReference>
<name>A0ACB0ZED2_MELEN</name>
<accession>A0ACB0ZED2</accession>
<comment type="caution">
    <text evidence="1">The sequence shown here is derived from an EMBL/GenBank/DDBJ whole genome shotgun (WGS) entry which is preliminary data.</text>
</comment>
<keyword evidence="2" id="KW-1185">Reference proteome</keyword>
<evidence type="ECO:0000313" key="1">
    <source>
        <dbReference type="EMBL" id="CAK5076696.1"/>
    </source>
</evidence>
<reference evidence="1" key="1">
    <citation type="submission" date="2023-11" db="EMBL/GenBank/DDBJ databases">
        <authorList>
            <person name="Poullet M."/>
        </authorList>
    </citation>
    <scope>NUCLEOTIDE SEQUENCE</scope>
    <source>
        <strain evidence="1">E1834</strain>
    </source>
</reference>
<organism evidence="1 2">
    <name type="scientific">Meloidogyne enterolobii</name>
    <name type="common">Root-knot nematode worm</name>
    <name type="synonym">Meloidogyne mayaguensis</name>
    <dbReference type="NCBI Taxonomy" id="390850"/>
    <lineage>
        <taxon>Eukaryota</taxon>
        <taxon>Metazoa</taxon>
        <taxon>Ecdysozoa</taxon>
        <taxon>Nematoda</taxon>
        <taxon>Chromadorea</taxon>
        <taxon>Rhabditida</taxon>
        <taxon>Tylenchina</taxon>
        <taxon>Tylenchomorpha</taxon>
        <taxon>Tylenchoidea</taxon>
        <taxon>Meloidogynidae</taxon>
        <taxon>Meloidogyninae</taxon>
        <taxon>Meloidogyne</taxon>
    </lineage>
</organism>
<proteinExistence type="predicted"/>
<sequence length="280" mass="33375">MLCLPTETILDVFKFLSYNQLCSIKQTNFYLHDFVNYFEEELAREKLYEISIEDFEQYKQHPLTEAENLYFSLNDGQLEEMWKNGIGNPIALYLPNQDSNKNLVIRLTKLFDSEYVLLLQLPTIIKSKEDIKIVYNYLNKLFNCSFERGNFKEFLFNPELIKLLFGNAKALKRIYIKKCLMSITNHNIENFFQFSLDHLECKTLRSYFQIHEDIMEKYKDILFKTLIKGDNFGKIKLDFHSPSSRYDQFRIGKLLSDYIVEYVARVKHCSKVVNNIIVEY</sequence>
<evidence type="ECO:0000313" key="2">
    <source>
        <dbReference type="Proteomes" id="UP001497535"/>
    </source>
</evidence>